<dbReference type="AlphaFoldDB" id="A0A5C7IG82"/>
<sequence length="108" mass="12531">MISLPTSGLVPFAFKTIHSLYELQALACRITLPMLALFLDHLVEAYQYLHLGERWLTKEFPTSRFVNNFYTFRIIPPLLPPLKINLSRLCFRTAYVTLILITSFNTHS</sequence>
<gene>
    <name evidence="1" type="ORF">EZV62_009320</name>
</gene>
<comment type="caution">
    <text evidence="1">The sequence shown here is derived from an EMBL/GenBank/DDBJ whole genome shotgun (WGS) entry which is preliminary data.</text>
</comment>
<dbReference type="OrthoDB" id="40134at2759"/>
<keyword evidence="2" id="KW-1185">Reference proteome</keyword>
<accession>A0A5C7IG82</accession>
<dbReference type="Proteomes" id="UP000323000">
    <property type="component" value="Chromosome 3"/>
</dbReference>
<evidence type="ECO:0000313" key="2">
    <source>
        <dbReference type="Proteomes" id="UP000323000"/>
    </source>
</evidence>
<organism evidence="1 2">
    <name type="scientific">Acer yangbiense</name>
    <dbReference type="NCBI Taxonomy" id="1000413"/>
    <lineage>
        <taxon>Eukaryota</taxon>
        <taxon>Viridiplantae</taxon>
        <taxon>Streptophyta</taxon>
        <taxon>Embryophyta</taxon>
        <taxon>Tracheophyta</taxon>
        <taxon>Spermatophyta</taxon>
        <taxon>Magnoliopsida</taxon>
        <taxon>eudicotyledons</taxon>
        <taxon>Gunneridae</taxon>
        <taxon>Pentapetalae</taxon>
        <taxon>rosids</taxon>
        <taxon>malvids</taxon>
        <taxon>Sapindales</taxon>
        <taxon>Sapindaceae</taxon>
        <taxon>Hippocastanoideae</taxon>
        <taxon>Acereae</taxon>
        <taxon>Acer</taxon>
    </lineage>
</organism>
<name>A0A5C7IG82_9ROSI</name>
<evidence type="ECO:0000313" key="1">
    <source>
        <dbReference type="EMBL" id="TXG68045.1"/>
    </source>
</evidence>
<dbReference type="EMBL" id="VAHF01000003">
    <property type="protein sequence ID" value="TXG68045.1"/>
    <property type="molecule type" value="Genomic_DNA"/>
</dbReference>
<protein>
    <submittedName>
        <fullName evidence="1">Uncharacterized protein</fullName>
    </submittedName>
</protein>
<proteinExistence type="predicted"/>
<reference evidence="2" key="1">
    <citation type="journal article" date="2019" name="Gigascience">
        <title>De novo genome assembly of the endangered Acer yangbiense, a plant species with extremely small populations endemic to Yunnan Province, China.</title>
        <authorList>
            <person name="Yang J."/>
            <person name="Wariss H.M."/>
            <person name="Tao L."/>
            <person name="Zhang R."/>
            <person name="Yun Q."/>
            <person name="Hollingsworth P."/>
            <person name="Dao Z."/>
            <person name="Luo G."/>
            <person name="Guo H."/>
            <person name="Ma Y."/>
            <person name="Sun W."/>
        </authorList>
    </citation>
    <scope>NUCLEOTIDE SEQUENCE [LARGE SCALE GENOMIC DNA]</scope>
    <source>
        <strain evidence="2">cv. Malutang</strain>
    </source>
</reference>